<dbReference type="VEuPathDB" id="MicrosporidiaDB:VCUG_00360"/>
<sequence length="355" mass="40887">MNSIADAIPTHACHRSDTLCFRCRVKRRTLFNTMLNDYLSSLAANAIKTLENYNLILSTRKDFLTKNLTNVQILEIQDINNSFPCLVHATDEHLISCAEKDSIVFFLTVCNLNLRGVSLHWYFMRMTNDLWSMERNTLKDLFIEGDMFILTELATFFRRVRFNKIYCKGAVSKQLGMLLLQQAKAAPKKGKHRINNLLIFDRTVDLLTPTNTKIDNCITEKQMISILLTKNDKINKLNTLLNFYLLTSLLKIEMPMIKREMVYTFGEKIVIIFDMIDRMVSINQDGHIYIPDLCKAAVNRDRQFYCFDVDEGTDGDGENVVLFMGGACQKEVDDLKGFTVLTTKLINDDLVKELI</sequence>
<keyword evidence="2" id="KW-1185">Reference proteome</keyword>
<proteinExistence type="predicted"/>
<evidence type="ECO:0000313" key="1">
    <source>
        <dbReference type="EMBL" id="ELA48122.1"/>
    </source>
</evidence>
<reference evidence="2" key="1">
    <citation type="submission" date="2011-03" db="EMBL/GenBank/DDBJ databases">
        <title>The genome sequence of Vavraia culicis strain floridensis.</title>
        <authorList>
            <consortium name="The Broad Institute Genome Sequencing Platform"/>
            <person name="Cuomo C."/>
            <person name="Becnel J."/>
            <person name="Sanscrainte N."/>
            <person name="Young S.K."/>
            <person name="Zeng Q."/>
            <person name="Gargeya S."/>
            <person name="Fitzgerald M."/>
            <person name="Haas B."/>
            <person name="Abouelleil A."/>
            <person name="Alvarado L."/>
            <person name="Arachchi H.M."/>
            <person name="Berlin A."/>
            <person name="Chapman S.B."/>
            <person name="Gearin G."/>
            <person name="Goldberg J."/>
            <person name="Griggs A."/>
            <person name="Gujja S."/>
            <person name="Hansen M."/>
            <person name="Heiman D."/>
            <person name="Howarth C."/>
            <person name="Larimer J."/>
            <person name="Lui A."/>
            <person name="MacDonald P.J.P."/>
            <person name="McCowen C."/>
            <person name="Montmayeur A."/>
            <person name="Murphy C."/>
            <person name="Neiman D."/>
            <person name="Pearson M."/>
            <person name="Priest M."/>
            <person name="Roberts A."/>
            <person name="Saif S."/>
            <person name="Shea T."/>
            <person name="Sisk P."/>
            <person name="Stolte C."/>
            <person name="Sykes S."/>
            <person name="Wortman J."/>
            <person name="Nusbaum C."/>
            <person name="Birren B."/>
        </authorList>
    </citation>
    <scope>NUCLEOTIDE SEQUENCE [LARGE SCALE GENOMIC DNA]</scope>
    <source>
        <strain evidence="2">floridensis</strain>
    </source>
</reference>
<dbReference type="AlphaFoldDB" id="L2GXM4"/>
<dbReference type="OrthoDB" id="10262287at2759"/>
<dbReference type="HOGENOM" id="CLU_781184_0_0_1"/>
<protein>
    <submittedName>
        <fullName evidence="1">Uncharacterized protein</fullName>
    </submittedName>
</protein>
<dbReference type="InParanoid" id="L2GXM4"/>
<dbReference type="RefSeq" id="XP_008073381.1">
    <property type="nucleotide sequence ID" value="XM_008075190.1"/>
</dbReference>
<dbReference type="SUPFAM" id="SSF56815">
    <property type="entry name" value="Sec1/munc18-like (SM) proteins"/>
    <property type="match status" value="1"/>
</dbReference>
<dbReference type="InterPro" id="IPR036045">
    <property type="entry name" value="Sec1-like_sf"/>
</dbReference>
<evidence type="ECO:0000313" key="2">
    <source>
        <dbReference type="Proteomes" id="UP000011081"/>
    </source>
</evidence>
<dbReference type="Gene3D" id="3.40.50.1910">
    <property type="match status" value="1"/>
</dbReference>
<organism evidence="1 2">
    <name type="scientific">Vavraia culicis (isolate floridensis)</name>
    <name type="common">Microsporidian parasite</name>
    <dbReference type="NCBI Taxonomy" id="948595"/>
    <lineage>
        <taxon>Eukaryota</taxon>
        <taxon>Fungi</taxon>
        <taxon>Fungi incertae sedis</taxon>
        <taxon>Microsporidia</taxon>
        <taxon>Pleistophoridae</taxon>
        <taxon>Vavraia</taxon>
    </lineage>
</organism>
<dbReference type="Proteomes" id="UP000011081">
    <property type="component" value="Unassembled WGS sequence"/>
</dbReference>
<dbReference type="OMA" id="HWYFMRM"/>
<dbReference type="GeneID" id="19878247"/>
<gene>
    <name evidence="1" type="ORF">VCUG_00360</name>
</gene>
<name>L2GXM4_VAVCU</name>
<dbReference type="InterPro" id="IPR027482">
    <property type="entry name" value="Sec1-like_dom2"/>
</dbReference>
<accession>L2GXM4</accession>
<dbReference type="EMBL" id="GL877407">
    <property type="protein sequence ID" value="ELA48122.1"/>
    <property type="molecule type" value="Genomic_DNA"/>
</dbReference>